<organism evidence="2 3">
    <name type="scientific">Flexistipes sinusarabici</name>
    <dbReference type="NCBI Taxonomy" id="2352"/>
    <lineage>
        <taxon>Bacteria</taxon>
        <taxon>Pseudomonadati</taxon>
        <taxon>Deferribacterota</taxon>
        <taxon>Deferribacteres</taxon>
        <taxon>Deferribacterales</taxon>
        <taxon>Flexistipitaceae</taxon>
        <taxon>Flexistipes</taxon>
    </lineage>
</organism>
<reference evidence="2 3" key="1">
    <citation type="submission" date="2019-08" db="EMBL/GenBank/DDBJ databases">
        <title>Genomic characterization of a novel candidate phylum (ARYD3) from a high temperature, high salinity tertiary oil reservoir in north central Oklahoma, USA.</title>
        <authorList>
            <person name="Youssef N.H."/>
            <person name="Yadav A."/>
            <person name="Elshahed M.S."/>
        </authorList>
    </citation>
    <scope>NUCLEOTIDE SEQUENCE [LARGE SCALE GENOMIC DNA]</scope>
    <source>
        <strain evidence="2">ARYD1</strain>
    </source>
</reference>
<dbReference type="AlphaFoldDB" id="A0A5D0MRN0"/>
<dbReference type="SUPFAM" id="SSF143011">
    <property type="entry name" value="RelE-like"/>
    <property type="match status" value="1"/>
</dbReference>
<gene>
    <name evidence="2" type="ORF">FXF49_05610</name>
</gene>
<keyword evidence="1" id="KW-1277">Toxin-antitoxin system</keyword>
<sequence>MLKIKYSEFAVKDLKNFNPAERQLVVKKIHYLAKNFDELKKSKKITELKGTKYKGQYRFVVARKIRVIFRVEKDDLVLLVLRAGKRKDIYK</sequence>
<protein>
    <submittedName>
        <fullName evidence="2">Type II toxin-antitoxin system mRNA interferase toxin, RelE/StbE family</fullName>
    </submittedName>
</protein>
<proteinExistence type="predicted"/>
<dbReference type="Gene3D" id="3.30.2310.20">
    <property type="entry name" value="RelE-like"/>
    <property type="match status" value="1"/>
</dbReference>
<dbReference type="InterPro" id="IPR035093">
    <property type="entry name" value="RelE/ParE_toxin_dom_sf"/>
</dbReference>
<dbReference type="Proteomes" id="UP000323337">
    <property type="component" value="Unassembled WGS sequence"/>
</dbReference>
<comment type="caution">
    <text evidence="2">The sequence shown here is derived from an EMBL/GenBank/DDBJ whole genome shotgun (WGS) entry which is preliminary data.</text>
</comment>
<dbReference type="Pfam" id="PF05016">
    <property type="entry name" value="ParE_toxin"/>
    <property type="match status" value="1"/>
</dbReference>
<dbReference type="EMBL" id="VSIV01000127">
    <property type="protein sequence ID" value="TYB33589.1"/>
    <property type="molecule type" value="Genomic_DNA"/>
</dbReference>
<accession>A0A5D0MRN0</accession>
<dbReference type="InterPro" id="IPR007712">
    <property type="entry name" value="RelE/ParE_toxin"/>
</dbReference>
<name>A0A5D0MRN0_FLESI</name>
<evidence type="ECO:0000256" key="1">
    <source>
        <dbReference type="ARBA" id="ARBA00022649"/>
    </source>
</evidence>
<evidence type="ECO:0000313" key="3">
    <source>
        <dbReference type="Proteomes" id="UP000323337"/>
    </source>
</evidence>
<dbReference type="NCBIfam" id="TIGR02385">
    <property type="entry name" value="RelE_StbE"/>
    <property type="match status" value="1"/>
</dbReference>
<evidence type="ECO:0000313" key="2">
    <source>
        <dbReference type="EMBL" id="TYB33589.1"/>
    </source>
</evidence>